<dbReference type="Proteomes" id="UP001596524">
    <property type="component" value="Unassembled WGS sequence"/>
</dbReference>
<name>A0ABW2N5E9_9ACTN</name>
<accession>A0ABW2N5E9</accession>
<evidence type="ECO:0000313" key="3">
    <source>
        <dbReference type="Proteomes" id="UP001596524"/>
    </source>
</evidence>
<dbReference type="Pfam" id="PF00535">
    <property type="entry name" value="Glycos_transf_2"/>
    <property type="match status" value="1"/>
</dbReference>
<dbReference type="PANTHER" id="PTHR43179:SF7">
    <property type="entry name" value="RHAMNOSYLTRANSFERASE WBBL"/>
    <property type="match status" value="1"/>
</dbReference>
<keyword evidence="3" id="KW-1185">Reference proteome</keyword>
<comment type="caution">
    <text evidence="2">The sequence shown here is derived from an EMBL/GenBank/DDBJ whole genome shotgun (WGS) entry which is preliminary data.</text>
</comment>
<organism evidence="2 3">
    <name type="scientific">Nocardioides astragali</name>
    <dbReference type="NCBI Taxonomy" id="1776736"/>
    <lineage>
        <taxon>Bacteria</taxon>
        <taxon>Bacillati</taxon>
        <taxon>Actinomycetota</taxon>
        <taxon>Actinomycetes</taxon>
        <taxon>Propionibacteriales</taxon>
        <taxon>Nocardioidaceae</taxon>
        <taxon>Nocardioides</taxon>
    </lineage>
</organism>
<dbReference type="PANTHER" id="PTHR43179">
    <property type="entry name" value="RHAMNOSYLTRANSFERASE WBBL"/>
    <property type="match status" value="1"/>
</dbReference>
<dbReference type="EMBL" id="JBHTCH010000014">
    <property type="protein sequence ID" value="MFC7361100.1"/>
    <property type="molecule type" value="Genomic_DNA"/>
</dbReference>
<dbReference type="GO" id="GO:0016757">
    <property type="term" value="F:glycosyltransferase activity"/>
    <property type="evidence" value="ECO:0007669"/>
    <property type="project" value="UniProtKB-KW"/>
</dbReference>
<dbReference type="Gene3D" id="3.90.550.10">
    <property type="entry name" value="Spore Coat Polysaccharide Biosynthesis Protein SpsA, Chain A"/>
    <property type="match status" value="1"/>
</dbReference>
<keyword evidence="2" id="KW-0328">Glycosyltransferase</keyword>
<proteinExistence type="predicted"/>
<dbReference type="InterPro" id="IPR001173">
    <property type="entry name" value="Glyco_trans_2-like"/>
</dbReference>
<evidence type="ECO:0000259" key="1">
    <source>
        <dbReference type="Pfam" id="PF00535"/>
    </source>
</evidence>
<evidence type="ECO:0000313" key="2">
    <source>
        <dbReference type="EMBL" id="MFC7361100.1"/>
    </source>
</evidence>
<gene>
    <name evidence="2" type="ORF">ACFQO6_12540</name>
</gene>
<dbReference type="SUPFAM" id="SSF53448">
    <property type="entry name" value="Nucleotide-diphospho-sugar transferases"/>
    <property type="match status" value="1"/>
</dbReference>
<sequence length="305" mass="33530">MLTQTVSVVIPHYGDPLPTKNLVSSIREQVRQLGGSVVVVDDASPVPLGEVEGATVIRRKVNGGFGAAVNNGMAVVETDLVAILNSDLIVGNDLLESWLEAATPWLPAVVAPQVVTYGHIGATTFRFPGPSTVLAQGTNLVAVRRASRWASRLIGEDLPSNPASTHVVDWVSGAAMLLPAETFRSVGGFDERFHMYLEEVDLQRRLRDRGVPAVYVGHVRVEHVGFGSSDQAKRERWALESWLRYADKWGWQGRLKVAVAVAAYINLATDGLRRVLGRDVQPVTDWRRRRSLSHDVWTSQARRES</sequence>
<dbReference type="RefSeq" id="WP_255888385.1">
    <property type="nucleotide sequence ID" value="NZ_JAFMZM010000001.1"/>
</dbReference>
<keyword evidence="2" id="KW-0808">Transferase</keyword>
<dbReference type="InterPro" id="IPR029044">
    <property type="entry name" value="Nucleotide-diphossugar_trans"/>
</dbReference>
<dbReference type="EC" id="2.4.-.-" evidence="2"/>
<protein>
    <submittedName>
        <fullName evidence="2">Glycosyltransferase family 2 protein</fullName>
        <ecNumber evidence="2">2.4.-.-</ecNumber>
    </submittedName>
</protein>
<feature type="domain" description="Glycosyltransferase 2-like" evidence="1">
    <location>
        <begin position="7"/>
        <end position="118"/>
    </location>
</feature>
<reference evidence="3" key="1">
    <citation type="journal article" date="2019" name="Int. J. Syst. Evol. Microbiol.">
        <title>The Global Catalogue of Microorganisms (GCM) 10K type strain sequencing project: providing services to taxonomists for standard genome sequencing and annotation.</title>
        <authorList>
            <consortium name="The Broad Institute Genomics Platform"/>
            <consortium name="The Broad Institute Genome Sequencing Center for Infectious Disease"/>
            <person name="Wu L."/>
            <person name="Ma J."/>
        </authorList>
    </citation>
    <scope>NUCLEOTIDE SEQUENCE [LARGE SCALE GENOMIC DNA]</scope>
    <source>
        <strain evidence="3">FCH27</strain>
    </source>
</reference>